<reference evidence="1" key="1">
    <citation type="submission" date="2021-01" db="EMBL/GenBank/DDBJ databases">
        <title>Enterococcus.</title>
        <authorList>
            <person name="Du X."/>
            <person name="Wang N."/>
        </authorList>
    </citation>
    <scope>NUCLEOTIDE SEQUENCE [LARGE SCALE GENOMIC DNA]</scope>
    <source>
        <strain evidence="1">T90-2</strain>
    </source>
</reference>
<evidence type="ECO:0000313" key="1">
    <source>
        <dbReference type="EMBL" id="QQV79663.1"/>
    </source>
</evidence>
<dbReference type="AlphaFoldDB" id="A0A974S687"/>
<name>A0A974S687_ENTFL</name>
<gene>
    <name evidence="1" type="ORF">JG559_06770</name>
</gene>
<protein>
    <submittedName>
        <fullName evidence="1">Uncharacterized protein</fullName>
    </submittedName>
</protein>
<dbReference type="EMBL" id="CP068242">
    <property type="protein sequence ID" value="QQV79663.1"/>
    <property type="molecule type" value="Genomic_DNA"/>
</dbReference>
<sequence>MTSIQLDGELVLTRQQIHKKFTMSGIYWSSMPTNVRLATLLSATITGKGVEPSVYTLDENARMYLYLEKSSCYGKTS</sequence>
<proteinExistence type="predicted"/>
<organism evidence="1">
    <name type="scientific">Enterococcus faecalis</name>
    <name type="common">Streptococcus faecalis</name>
    <dbReference type="NCBI Taxonomy" id="1351"/>
    <lineage>
        <taxon>Bacteria</taxon>
        <taxon>Bacillati</taxon>
        <taxon>Bacillota</taxon>
        <taxon>Bacilli</taxon>
        <taxon>Lactobacillales</taxon>
        <taxon>Enterococcaceae</taxon>
        <taxon>Enterococcus</taxon>
    </lineage>
</organism>
<accession>A0A974S687</accession>